<dbReference type="KEGG" id="gom:D7316_02845"/>
<organism evidence="1 2">
    <name type="scientific">Gordonia insulae</name>
    <dbReference type="NCBI Taxonomy" id="2420509"/>
    <lineage>
        <taxon>Bacteria</taxon>
        <taxon>Bacillati</taxon>
        <taxon>Actinomycetota</taxon>
        <taxon>Actinomycetes</taxon>
        <taxon>Mycobacteriales</taxon>
        <taxon>Gordoniaceae</taxon>
        <taxon>Gordonia</taxon>
    </lineage>
</organism>
<dbReference type="EMBL" id="CP033972">
    <property type="protein sequence ID" value="AZG46244.1"/>
    <property type="molecule type" value="Genomic_DNA"/>
</dbReference>
<dbReference type="Pfam" id="PF04199">
    <property type="entry name" value="Cyclase"/>
    <property type="match status" value="1"/>
</dbReference>
<dbReference type="InterPro" id="IPR007325">
    <property type="entry name" value="KFase/CYL"/>
</dbReference>
<sequence length="332" mass="35500">MTTDAVVSTTSFFDAADPEATIAATVQRCSNWGRWGDDDVRGTLNFIDDEKRSAAATLVRRGVPFGLSLQFNMDGPQKGWRRRTNPVHTMLDTGTDAEAGIQGFPHGLGGADDVIAMPLQCSTQWDGLGHIFDHGKAWNGRRAGDVVTSAGDQVTGIETVADQFVGRGVLLDVGRVCGTDGELPDGFAITVDHLERTIAHQGLVDRVGTGDFVLVRTGQLQRAKRDGWNDYAGGAAPGLSFTTADWLHDTEIAAIATDTWGFEVRPNEFDEAFQPLHQVAIPNMGLFLGEMWDLDGLAADCADDGVYEFFLTAAPIPVTGAVGAPVNPIAVK</sequence>
<dbReference type="SUPFAM" id="SSF102198">
    <property type="entry name" value="Putative cyclase"/>
    <property type="match status" value="1"/>
</dbReference>
<dbReference type="Proteomes" id="UP000271469">
    <property type="component" value="Chromosome"/>
</dbReference>
<accession>A0A3G8JMD9</accession>
<keyword evidence="2" id="KW-1185">Reference proteome</keyword>
<reference evidence="1 2" key="1">
    <citation type="submission" date="2018-11" db="EMBL/GenBank/DDBJ databases">
        <title>Gordonia insulae sp. nov., isolated from an island soil.</title>
        <authorList>
            <person name="Kim Y.S."/>
            <person name="Kim S.B."/>
        </authorList>
    </citation>
    <scope>NUCLEOTIDE SEQUENCE [LARGE SCALE GENOMIC DNA]</scope>
    <source>
        <strain evidence="1 2">MMS17-SY073</strain>
    </source>
</reference>
<dbReference type="PANTHER" id="PTHR34861:SF10">
    <property type="entry name" value="CYCLASE"/>
    <property type="match status" value="1"/>
</dbReference>
<dbReference type="OrthoDB" id="7067800at2"/>
<dbReference type="GO" id="GO:0019441">
    <property type="term" value="P:L-tryptophan catabolic process to kynurenine"/>
    <property type="evidence" value="ECO:0007669"/>
    <property type="project" value="InterPro"/>
</dbReference>
<dbReference type="Gene3D" id="3.50.30.50">
    <property type="entry name" value="Putative cyclase"/>
    <property type="match status" value="1"/>
</dbReference>
<name>A0A3G8JMD9_9ACTN</name>
<dbReference type="GO" id="GO:0004061">
    <property type="term" value="F:arylformamidase activity"/>
    <property type="evidence" value="ECO:0007669"/>
    <property type="project" value="InterPro"/>
</dbReference>
<gene>
    <name evidence="1" type="ORF">D7316_02845</name>
</gene>
<protein>
    <recommendedName>
        <fullName evidence="3">Cyclase</fullName>
    </recommendedName>
</protein>
<evidence type="ECO:0000313" key="1">
    <source>
        <dbReference type="EMBL" id="AZG46244.1"/>
    </source>
</evidence>
<dbReference type="AlphaFoldDB" id="A0A3G8JMD9"/>
<dbReference type="PANTHER" id="PTHR34861">
    <property type="match status" value="1"/>
</dbReference>
<dbReference type="RefSeq" id="WP_124708785.1">
    <property type="nucleotide sequence ID" value="NZ_CP033972.1"/>
</dbReference>
<evidence type="ECO:0008006" key="3">
    <source>
        <dbReference type="Google" id="ProtNLM"/>
    </source>
</evidence>
<proteinExistence type="predicted"/>
<evidence type="ECO:0000313" key="2">
    <source>
        <dbReference type="Proteomes" id="UP000271469"/>
    </source>
</evidence>
<dbReference type="InterPro" id="IPR037175">
    <property type="entry name" value="KFase_sf"/>
</dbReference>